<evidence type="ECO:0000256" key="1">
    <source>
        <dbReference type="ARBA" id="ARBA00022741"/>
    </source>
</evidence>
<feature type="region of interest" description="Disordered" evidence="3">
    <location>
        <begin position="1"/>
        <end position="76"/>
    </location>
</feature>
<name>A0A6N2N5A4_SALVM</name>
<dbReference type="PANTHER" id="PTHR45644:SF73">
    <property type="entry name" value="AAA-TYPE ATPASE FAMILY PROTEIN"/>
    <property type="match status" value="1"/>
</dbReference>
<feature type="compositionally biased region" description="Polar residues" evidence="3">
    <location>
        <begin position="310"/>
        <end position="320"/>
    </location>
</feature>
<accession>A0A6N2N5A4</accession>
<evidence type="ECO:0000256" key="2">
    <source>
        <dbReference type="ARBA" id="ARBA00022840"/>
    </source>
</evidence>
<feature type="region of interest" description="Disordered" evidence="3">
    <location>
        <begin position="305"/>
        <end position="326"/>
    </location>
</feature>
<feature type="compositionally biased region" description="Low complexity" evidence="3">
    <location>
        <begin position="7"/>
        <end position="17"/>
    </location>
</feature>
<dbReference type="GO" id="GO:0005524">
    <property type="term" value="F:ATP binding"/>
    <property type="evidence" value="ECO:0007669"/>
    <property type="project" value="UniProtKB-KW"/>
</dbReference>
<organism evidence="4">
    <name type="scientific">Salix viminalis</name>
    <name type="common">Common osier</name>
    <name type="synonym">Basket willow</name>
    <dbReference type="NCBI Taxonomy" id="40686"/>
    <lineage>
        <taxon>Eukaryota</taxon>
        <taxon>Viridiplantae</taxon>
        <taxon>Streptophyta</taxon>
        <taxon>Embryophyta</taxon>
        <taxon>Tracheophyta</taxon>
        <taxon>Spermatophyta</taxon>
        <taxon>Magnoliopsida</taxon>
        <taxon>eudicotyledons</taxon>
        <taxon>Gunneridae</taxon>
        <taxon>Pentapetalae</taxon>
        <taxon>rosids</taxon>
        <taxon>fabids</taxon>
        <taxon>Malpighiales</taxon>
        <taxon>Salicaceae</taxon>
        <taxon>Saliceae</taxon>
        <taxon>Salix</taxon>
    </lineage>
</organism>
<reference evidence="4" key="1">
    <citation type="submission" date="2019-03" db="EMBL/GenBank/DDBJ databases">
        <authorList>
            <person name="Mank J."/>
            <person name="Almeida P."/>
        </authorList>
    </citation>
    <scope>NUCLEOTIDE SEQUENCE</scope>
    <source>
        <strain evidence="4">78183</strain>
    </source>
</reference>
<evidence type="ECO:0000256" key="3">
    <source>
        <dbReference type="SAM" id="MobiDB-lite"/>
    </source>
</evidence>
<dbReference type="AlphaFoldDB" id="A0A6N2N5A4"/>
<gene>
    <name evidence="4" type="ORF">SVIM_LOCUS441005</name>
</gene>
<evidence type="ECO:0000313" key="4">
    <source>
        <dbReference type="EMBL" id="VFU59802.1"/>
    </source>
</evidence>
<dbReference type="Gene3D" id="2.60.200.20">
    <property type="match status" value="1"/>
</dbReference>
<sequence length="510" mass="54699">MVETRRSSSSSKHSLPTSSPPPSSKRCKVAIAAASEVSSSTSDVPTTPVLPVENTSPEKGSVSELDLQATKSGEDTRAEEVVSFDEVTANGEKSKGAVALNKSKKRVTKSVKSNAKVAWGQLLSQCSQNPHMQIYNTLFTVGQSRHCNLWLNDSSISTILCKLRHIERGGAPIALLEITGGKGAVLVNGKLYQKNENLALNGGDEVIFTTSGKHAYIFQQLTSNSLGTPGMPSVSILETQSAPVNGIHIEARSRDPSDYAGASILASLSHLLPPAAKTGEDGPQNTDFSTLPSHCEVSEDCIPDVEMKDGTSNNDPSDVNPSEKVIVPSSNATNENANADSMRMGACTNAVIGKIPNSTYELKPLLRMLAGSSSEFDKIFDERARREILKDLDPPSVLISTRRQLFKDSLQKGILNPEEIDVSFDNFPYYLSDTTKKVLVGAAFIHLKCGNKFAKFACDLPTVSPRLLLSGPAGSEIYQETLTKALAKDAGARLLIVDSLQLPGINTQRN</sequence>
<keyword evidence="2" id="KW-0067">ATP-binding</keyword>
<keyword evidence="1" id="KW-0547">Nucleotide-binding</keyword>
<dbReference type="GO" id="GO:0005741">
    <property type="term" value="C:mitochondrial outer membrane"/>
    <property type="evidence" value="ECO:0007669"/>
    <property type="project" value="TreeGrafter"/>
</dbReference>
<feature type="compositionally biased region" description="Low complexity" evidence="3">
    <location>
        <begin position="29"/>
        <end position="52"/>
    </location>
</feature>
<dbReference type="EMBL" id="CAADRP010002040">
    <property type="protein sequence ID" value="VFU59802.1"/>
    <property type="molecule type" value="Genomic_DNA"/>
</dbReference>
<protein>
    <recommendedName>
        <fullName evidence="5">FHA domain-containing protein</fullName>
    </recommendedName>
</protein>
<proteinExistence type="predicted"/>
<dbReference type="InterPro" id="IPR008984">
    <property type="entry name" value="SMAD_FHA_dom_sf"/>
</dbReference>
<evidence type="ECO:0008006" key="5">
    <source>
        <dbReference type="Google" id="ProtNLM"/>
    </source>
</evidence>
<dbReference type="PANTHER" id="PTHR45644">
    <property type="entry name" value="AAA ATPASE, PUTATIVE (AFU_ORTHOLOGUE AFUA_2G12920)-RELATED-RELATED"/>
    <property type="match status" value="1"/>
</dbReference>
<dbReference type="InterPro" id="IPR051701">
    <property type="entry name" value="Mito_OM_Translocase_MSP1"/>
</dbReference>
<dbReference type="SUPFAM" id="SSF49879">
    <property type="entry name" value="SMAD/FHA domain"/>
    <property type="match status" value="1"/>
</dbReference>